<proteinExistence type="predicted"/>
<organism evidence="2 3">
    <name type="scientific">Mollisia scopiformis</name>
    <name type="common">Conifer needle endophyte fungus</name>
    <name type="synonym">Phialocephala scopiformis</name>
    <dbReference type="NCBI Taxonomy" id="149040"/>
    <lineage>
        <taxon>Eukaryota</taxon>
        <taxon>Fungi</taxon>
        <taxon>Dikarya</taxon>
        <taxon>Ascomycota</taxon>
        <taxon>Pezizomycotina</taxon>
        <taxon>Leotiomycetes</taxon>
        <taxon>Helotiales</taxon>
        <taxon>Mollisiaceae</taxon>
        <taxon>Mollisia</taxon>
    </lineage>
</organism>
<dbReference type="GeneID" id="28823731"/>
<feature type="domain" description="2EXR" evidence="1">
    <location>
        <begin position="63"/>
        <end position="146"/>
    </location>
</feature>
<dbReference type="Pfam" id="PF20150">
    <property type="entry name" value="2EXR"/>
    <property type="match status" value="1"/>
</dbReference>
<name>A0A194XUC4_MOLSC</name>
<dbReference type="AlphaFoldDB" id="A0A194XUC4"/>
<dbReference type="PANTHER" id="PTHR35910:SF6">
    <property type="entry name" value="2EXR DOMAIN-CONTAINING PROTEIN"/>
    <property type="match status" value="1"/>
</dbReference>
<protein>
    <recommendedName>
        <fullName evidence="1">2EXR domain-containing protein</fullName>
    </recommendedName>
</protein>
<dbReference type="RefSeq" id="XP_018077662.1">
    <property type="nucleotide sequence ID" value="XM_018214005.1"/>
</dbReference>
<accession>A0A194XUC4</accession>
<evidence type="ECO:0000259" key="1">
    <source>
        <dbReference type="Pfam" id="PF20150"/>
    </source>
</evidence>
<dbReference type="Proteomes" id="UP000070700">
    <property type="component" value="Unassembled WGS sequence"/>
</dbReference>
<reference evidence="2 3" key="1">
    <citation type="submission" date="2015-10" db="EMBL/GenBank/DDBJ databases">
        <title>Full genome of DAOMC 229536 Phialocephala scopiformis, a fungal endophyte of spruce producing the potent anti-insectan compound rugulosin.</title>
        <authorList>
            <consortium name="DOE Joint Genome Institute"/>
            <person name="Walker A.K."/>
            <person name="Frasz S.L."/>
            <person name="Seifert K.A."/>
            <person name="Miller J.D."/>
            <person name="Mondo S.J."/>
            <person name="Labutti K."/>
            <person name="Lipzen A."/>
            <person name="Dockter R."/>
            <person name="Kennedy M."/>
            <person name="Grigoriev I.V."/>
            <person name="Spatafora J.W."/>
        </authorList>
    </citation>
    <scope>NUCLEOTIDE SEQUENCE [LARGE SCALE GENOMIC DNA]</scope>
    <source>
        <strain evidence="2 3">CBS 120377</strain>
    </source>
</reference>
<dbReference type="InParanoid" id="A0A194XUC4"/>
<dbReference type="InterPro" id="IPR045518">
    <property type="entry name" value="2EXR"/>
</dbReference>
<keyword evidence="3" id="KW-1185">Reference proteome</keyword>
<dbReference type="EMBL" id="KQ947405">
    <property type="protein sequence ID" value="KUJ23307.1"/>
    <property type="molecule type" value="Genomic_DNA"/>
</dbReference>
<dbReference type="PANTHER" id="PTHR35910">
    <property type="entry name" value="2EXR DOMAIN-CONTAINING PROTEIN"/>
    <property type="match status" value="1"/>
</dbReference>
<sequence length="346" mass="39765">MNQNSALPNEEPSSNSSDAPTLQISAELYKSLLSSAEQLKHIVAENASMARELRRIQQNKPSFPLFSAFPTEIRLQIWRSAFRTPRIHIMRKDHISRSQINSIMYACKESQELGLSLRMPFYYVHHPETLRPICGVQYFHSDIDTLWVDTTDRLPKNVILYDGHDVRQPMLLDKEYPEWTLSLGSLAMDAGNWVDPFIMDDDEDDYDDDEGRLYLCSFELIRMLNNNRELILVVGGPGLPCASDIVFTEPRGTPFLLAPSLANNESLLGNGRDESISPNATWESAARQAEYILRQAKKLLMEKMKKKIEDHKKVTKNERRLCDGVIPRVRFVETVDSYRQWICNSV</sequence>
<evidence type="ECO:0000313" key="2">
    <source>
        <dbReference type="EMBL" id="KUJ23307.1"/>
    </source>
</evidence>
<evidence type="ECO:0000313" key="3">
    <source>
        <dbReference type="Proteomes" id="UP000070700"/>
    </source>
</evidence>
<dbReference type="KEGG" id="psco:LY89DRAFT_680076"/>
<dbReference type="OrthoDB" id="3513892at2759"/>
<gene>
    <name evidence="2" type="ORF">LY89DRAFT_680076</name>
</gene>